<feature type="transmembrane region" description="Helical" evidence="1">
    <location>
        <begin position="47"/>
        <end position="66"/>
    </location>
</feature>
<organism evidence="2 3">
    <name type="scientific">Nitrospirillum amazonense</name>
    <dbReference type="NCBI Taxonomy" id="28077"/>
    <lineage>
        <taxon>Bacteria</taxon>
        <taxon>Pseudomonadati</taxon>
        <taxon>Pseudomonadota</taxon>
        <taxon>Alphaproteobacteria</taxon>
        <taxon>Rhodospirillales</taxon>
        <taxon>Azospirillaceae</taxon>
        <taxon>Nitrospirillum</taxon>
    </lineage>
</organism>
<keyword evidence="1" id="KW-0812">Transmembrane</keyword>
<name>A0A560GAJ0_9PROT</name>
<protein>
    <submittedName>
        <fullName evidence="2">Putative membrane protein</fullName>
    </submittedName>
</protein>
<feature type="transmembrane region" description="Helical" evidence="1">
    <location>
        <begin position="120"/>
        <end position="145"/>
    </location>
</feature>
<dbReference type="Proteomes" id="UP000316545">
    <property type="component" value="Unassembled WGS sequence"/>
</dbReference>
<proteinExistence type="predicted"/>
<evidence type="ECO:0000313" key="2">
    <source>
        <dbReference type="EMBL" id="TWB30720.1"/>
    </source>
</evidence>
<dbReference type="Pfam" id="PF09955">
    <property type="entry name" value="DUF2189"/>
    <property type="match status" value="1"/>
</dbReference>
<keyword evidence="3" id="KW-1185">Reference proteome</keyword>
<feature type="transmembrane region" description="Helical" evidence="1">
    <location>
        <begin position="221"/>
        <end position="248"/>
    </location>
</feature>
<dbReference type="EMBL" id="VITO01000002">
    <property type="protein sequence ID" value="TWB30720.1"/>
    <property type="molecule type" value="Genomic_DNA"/>
</dbReference>
<reference evidence="2 3" key="1">
    <citation type="submission" date="2019-06" db="EMBL/GenBank/DDBJ databases">
        <title>Genomic Encyclopedia of Type Strains, Phase IV (KMG-V): Genome sequencing to study the core and pangenomes of soil and plant-associated prokaryotes.</title>
        <authorList>
            <person name="Whitman W."/>
        </authorList>
    </citation>
    <scope>NUCLEOTIDE SEQUENCE [LARGE SCALE GENOMIC DNA]</scope>
    <source>
        <strain evidence="2 3">BR 11865</strain>
    </source>
</reference>
<comment type="caution">
    <text evidence="2">The sequence shown here is derived from an EMBL/GenBank/DDBJ whole genome shotgun (WGS) entry which is preliminary data.</text>
</comment>
<evidence type="ECO:0000313" key="3">
    <source>
        <dbReference type="Proteomes" id="UP000316545"/>
    </source>
</evidence>
<feature type="transmembrane region" description="Helical" evidence="1">
    <location>
        <begin position="72"/>
        <end position="92"/>
    </location>
</feature>
<accession>A0A560GAJ0</accession>
<keyword evidence="1" id="KW-1133">Transmembrane helix</keyword>
<keyword evidence="1" id="KW-0472">Membrane</keyword>
<feature type="transmembrane region" description="Helical" evidence="1">
    <location>
        <begin position="165"/>
        <end position="191"/>
    </location>
</feature>
<dbReference type="AlphaFoldDB" id="A0A560GAJ0"/>
<evidence type="ECO:0000256" key="1">
    <source>
        <dbReference type="SAM" id="Phobius"/>
    </source>
</evidence>
<sequence length="275" mass="29308">MTAMTDGTLIPVFTHPSPAVRRVPMDRPWHWLRLGWADLAATPPISLGYGLILAAVGFFATAVAILDGWLALLLPLTGGFMLLAPLLSVTFYEASRRRERGLPPDAAACLNAWRGNLSAIGAFGVVLLLMHLFWVRLATLLYALMLGEVHVPPDGLAAVLLTPAALPFLIVGTLLGAALALATFTISVVTLPLLLDRDVGVLTAIATSITAVRASPRAMLLWAALIAGAVALGMVTLFIGLVPLLPLIGHASWHAYRDVVRLPVEVRSVDRRAED</sequence>
<dbReference type="InterPro" id="IPR018692">
    <property type="entry name" value="DUF2189"/>
</dbReference>
<dbReference type="RefSeq" id="WP_246138481.1">
    <property type="nucleotide sequence ID" value="NZ_JAYNFR010000012.1"/>
</dbReference>
<gene>
    <name evidence="2" type="ORF">FBZ88_102285</name>
</gene>